<gene>
    <name evidence="1" type="ORF">LCGC14_1462170</name>
</gene>
<comment type="caution">
    <text evidence="1">The sequence shown here is derived from an EMBL/GenBank/DDBJ whole genome shotgun (WGS) entry which is preliminary data.</text>
</comment>
<evidence type="ECO:0000313" key="1">
    <source>
        <dbReference type="EMBL" id="KKM68306.1"/>
    </source>
</evidence>
<name>A0A0F9K0V8_9ZZZZ</name>
<proteinExistence type="predicted"/>
<accession>A0A0F9K0V8</accession>
<organism evidence="1">
    <name type="scientific">marine sediment metagenome</name>
    <dbReference type="NCBI Taxonomy" id="412755"/>
    <lineage>
        <taxon>unclassified sequences</taxon>
        <taxon>metagenomes</taxon>
        <taxon>ecological metagenomes</taxon>
    </lineage>
</organism>
<sequence>MTKHYINGEEISERLFKIKNYLYNPLNHYVVISDKISLQWGRVPGIFIKKKENDEKI</sequence>
<dbReference type="AlphaFoldDB" id="A0A0F9K0V8"/>
<reference evidence="1" key="1">
    <citation type="journal article" date="2015" name="Nature">
        <title>Complex archaea that bridge the gap between prokaryotes and eukaryotes.</title>
        <authorList>
            <person name="Spang A."/>
            <person name="Saw J.H."/>
            <person name="Jorgensen S.L."/>
            <person name="Zaremba-Niedzwiedzka K."/>
            <person name="Martijn J."/>
            <person name="Lind A.E."/>
            <person name="van Eijk R."/>
            <person name="Schleper C."/>
            <person name="Guy L."/>
            <person name="Ettema T.J."/>
        </authorList>
    </citation>
    <scope>NUCLEOTIDE SEQUENCE</scope>
</reference>
<protein>
    <submittedName>
        <fullName evidence="1">Uncharacterized protein</fullName>
    </submittedName>
</protein>
<dbReference type="EMBL" id="LAZR01010192">
    <property type="protein sequence ID" value="KKM68306.1"/>
    <property type="molecule type" value="Genomic_DNA"/>
</dbReference>